<organism evidence="2 3">
    <name type="scientific">Romboutsia sedimentorum</name>
    <dbReference type="NCBI Taxonomy" id="1368474"/>
    <lineage>
        <taxon>Bacteria</taxon>
        <taxon>Bacillati</taxon>
        <taxon>Bacillota</taxon>
        <taxon>Clostridia</taxon>
        <taxon>Peptostreptococcales</taxon>
        <taxon>Peptostreptococcaceae</taxon>
        <taxon>Romboutsia</taxon>
    </lineage>
</organism>
<gene>
    <name evidence="2" type="ORF">QOZ84_01070</name>
</gene>
<dbReference type="PROSITE" id="PS51186">
    <property type="entry name" value="GNAT"/>
    <property type="match status" value="1"/>
</dbReference>
<name>A0ABT7E5B6_9FIRM</name>
<comment type="caution">
    <text evidence="2">The sequence shown here is derived from an EMBL/GenBank/DDBJ whole genome shotgun (WGS) entry which is preliminary data.</text>
</comment>
<keyword evidence="2" id="KW-0012">Acyltransferase</keyword>
<evidence type="ECO:0000313" key="3">
    <source>
        <dbReference type="Proteomes" id="UP001301012"/>
    </source>
</evidence>
<dbReference type="Pfam" id="PF13508">
    <property type="entry name" value="Acetyltransf_7"/>
    <property type="match status" value="1"/>
</dbReference>
<dbReference type="InterPro" id="IPR016181">
    <property type="entry name" value="Acyl_CoA_acyltransferase"/>
</dbReference>
<dbReference type="CDD" id="cd04301">
    <property type="entry name" value="NAT_SF"/>
    <property type="match status" value="1"/>
</dbReference>
<dbReference type="EMBL" id="JASKYM010000001">
    <property type="protein sequence ID" value="MDK2562123.1"/>
    <property type="molecule type" value="Genomic_DNA"/>
</dbReference>
<dbReference type="Proteomes" id="UP001301012">
    <property type="component" value="Unassembled WGS sequence"/>
</dbReference>
<evidence type="ECO:0000313" key="2">
    <source>
        <dbReference type="EMBL" id="MDK2562123.1"/>
    </source>
</evidence>
<reference evidence="2 3" key="1">
    <citation type="submission" date="2023-05" db="EMBL/GenBank/DDBJ databases">
        <title>Rombocin, a short stable natural nisin variant, displays selective antimicrobial activity against Listeria monocytogenes and employs dual mode of action to kill target bacterial strains.</title>
        <authorList>
            <person name="Wambui J."/>
            <person name="Stephan R."/>
            <person name="Kuipers O.P."/>
        </authorList>
    </citation>
    <scope>NUCLEOTIDE SEQUENCE [LARGE SCALE GENOMIC DNA]</scope>
    <source>
        <strain evidence="2 3">RC002</strain>
    </source>
</reference>
<dbReference type="GO" id="GO:0016746">
    <property type="term" value="F:acyltransferase activity"/>
    <property type="evidence" value="ECO:0007669"/>
    <property type="project" value="UniProtKB-KW"/>
</dbReference>
<protein>
    <submittedName>
        <fullName evidence="2">N-acetyltransferase</fullName>
        <ecNumber evidence="2">2.3.1.-</ecNumber>
    </submittedName>
</protein>
<feature type="domain" description="N-acetyltransferase" evidence="1">
    <location>
        <begin position="1"/>
        <end position="93"/>
    </location>
</feature>
<dbReference type="SUPFAM" id="SSF55729">
    <property type="entry name" value="Acyl-CoA N-acyltransferases (Nat)"/>
    <property type="match status" value="1"/>
</dbReference>
<evidence type="ECO:0000259" key="1">
    <source>
        <dbReference type="PROSITE" id="PS51186"/>
    </source>
</evidence>
<accession>A0ABT7E5B6</accession>
<keyword evidence="3" id="KW-1185">Reference proteome</keyword>
<proteinExistence type="predicted"/>
<dbReference type="InterPro" id="IPR000182">
    <property type="entry name" value="GNAT_dom"/>
</dbReference>
<dbReference type="EC" id="2.3.1.-" evidence="2"/>
<keyword evidence="2" id="KW-0808">Transferase</keyword>
<dbReference type="Gene3D" id="3.40.630.30">
    <property type="match status" value="1"/>
</dbReference>
<sequence>MDKKHIKIKNSNNSFDSLALAPVSVSPKFQGMKIGKALIEKALNKAKEMGFESVVVLGHENYYPKFGFEVASKFGIKAPFEVPDEVFMAIELKEGKLKNVSGIVEYSSAFID</sequence>